<accession>A0A8X8YEM6</accession>
<protein>
    <submittedName>
        <fullName evidence="2">Uncharacterized protein</fullName>
    </submittedName>
</protein>
<keyword evidence="1" id="KW-0472">Membrane</keyword>
<sequence>MIEEQRAGALQALVMVVPTLLGDQGEALTEFIAELLSPVWLLLLSIVLLLTIQFLSSDTGSFVPPSPPAN</sequence>
<dbReference type="Proteomes" id="UP000298416">
    <property type="component" value="Unassembled WGS sequence"/>
</dbReference>
<feature type="transmembrane region" description="Helical" evidence="1">
    <location>
        <begin position="38"/>
        <end position="56"/>
    </location>
</feature>
<reference evidence="2" key="2">
    <citation type="submission" date="2020-08" db="EMBL/GenBank/DDBJ databases">
        <title>Plant Genome Project.</title>
        <authorList>
            <person name="Zhang R.-G."/>
        </authorList>
    </citation>
    <scope>NUCLEOTIDE SEQUENCE</scope>
    <source>
        <strain evidence="2">Huo1</strain>
        <tissue evidence="2">Leaf</tissue>
    </source>
</reference>
<keyword evidence="1" id="KW-0812">Transmembrane</keyword>
<proteinExistence type="predicted"/>
<comment type="caution">
    <text evidence="2">The sequence shown here is derived from an EMBL/GenBank/DDBJ whole genome shotgun (WGS) entry which is preliminary data.</text>
</comment>
<organism evidence="2">
    <name type="scientific">Salvia splendens</name>
    <name type="common">Scarlet sage</name>
    <dbReference type="NCBI Taxonomy" id="180675"/>
    <lineage>
        <taxon>Eukaryota</taxon>
        <taxon>Viridiplantae</taxon>
        <taxon>Streptophyta</taxon>
        <taxon>Embryophyta</taxon>
        <taxon>Tracheophyta</taxon>
        <taxon>Spermatophyta</taxon>
        <taxon>Magnoliopsida</taxon>
        <taxon>eudicotyledons</taxon>
        <taxon>Gunneridae</taxon>
        <taxon>Pentapetalae</taxon>
        <taxon>asterids</taxon>
        <taxon>lamiids</taxon>
        <taxon>Lamiales</taxon>
        <taxon>Lamiaceae</taxon>
        <taxon>Nepetoideae</taxon>
        <taxon>Mentheae</taxon>
        <taxon>Salviinae</taxon>
        <taxon>Salvia</taxon>
        <taxon>Salvia subgen. Calosphace</taxon>
        <taxon>core Calosphace</taxon>
    </lineage>
</organism>
<evidence type="ECO:0000256" key="1">
    <source>
        <dbReference type="SAM" id="Phobius"/>
    </source>
</evidence>
<gene>
    <name evidence="2" type="ORF">SASPL_109258</name>
</gene>
<keyword evidence="3" id="KW-1185">Reference proteome</keyword>
<dbReference type="EMBL" id="PNBA02000003">
    <property type="protein sequence ID" value="KAG6431181.1"/>
    <property type="molecule type" value="Genomic_DNA"/>
</dbReference>
<keyword evidence="1" id="KW-1133">Transmembrane helix</keyword>
<evidence type="ECO:0000313" key="2">
    <source>
        <dbReference type="EMBL" id="KAG6431181.1"/>
    </source>
</evidence>
<evidence type="ECO:0000313" key="3">
    <source>
        <dbReference type="Proteomes" id="UP000298416"/>
    </source>
</evidence>
<dbReference type="AlphaFoldDB" id="A0A8X8YEM6"/>
<name>A0A8X8YEM6_SALSN</name>
<reference evidence="2" key="1">
    <citation type="submission" date="2018-01" db="EMBL/GenBank/DDBJ databases">
        <authorList>
            <person name="Mao J.F."/>
        </authorList>
    </citation>
    <scope>NUCLEOTIDE SEQUENCE</scope>
    <source>
        <strain evidence="2">Huo1</strain>
        <tissue evidence="2">Leaf</tissue>
    </source>
</reference>